<sequence length="1245" mass="142127">MANLSLIIPTFPSDAKTIVKSKNPRVKAIQRALEVHSTLVRGYGKIISEEFGFYPDYPFAKLLHMKNNIFMPKKMTDLYWYLASSYTIAVEIHTIGLRTSVRSYIQRLDLRPAYQHPMAMLQWFKTLPEWDTLLTQELHVNPDMSFTASVKIHKSSEHPLVVIGSSEARQLEKYLFAINMVIPDAIWPKPDEDAPWEYYPPEYLQRLEEDMNHYKKHYAEENEVDWNDPIFQDSQFPDTACNCPLSLNDLDEEICRGLSISPPVNNEPIASTSGNKRANTSSAWQEDDSDTEDYMNLSPSHEPINKSWHVTPEKVSPLFSVPSLVTTHKTERDSLQQQNDNQRQRINQTTEILWTSEKFRLFVVNNKKRLRGKASVKENLEFDSDYVDQRYIILLYKYNGIRAQITFPLIYTGRESPPSYIMTTPSDIIESSSQLSTHTTPVSMPLTASPSLRRSSASKLDALYEVSYLSDDGKVILSDLPLINPYQAFSKPQSLFTRSIKTLIKQNPKTVKEYVQSTKFDQCNLPATEQEQLVTLQIPPEFPQQWIDQGLTHIHFGAVRLALTHHGRKGLPVCARITLLDTRMRKFQHASIGTLEATLNAGTIIVTFYPNFCMSLRDKRLLDALKVQLQIVGIDQDPDSLGSTLHYQMAYRVQNHAIDISIPGSSDALMITVDTNHVPTCIHIPRQITTEELQQILPTSWITNYEKTQKPLPSVHSTDPVFKSKKDGSIEISFPKNETTPRVFSTQYMMSTIIPEAAEISSFDKNGSPIYAFKSTSGHIYWDICHCSDCTTSNEQEESPIKKSAEKKLKENWENGQKDIGPLGEPSGKFDYLVKYSSKPILHEEIQPTGWECDDDEHKPLLPCYKPKKSRPHIFMLKGSKDKFPLPCSFMDETGKITHQPKVLNPNIREADGTLKKITPAEAVLNWQIENMLAQNKTLQQIDEKLSTVTHKVIQINEVFSKVDTVMTRLVYKISQVHEELLQMAKSKQVPQEIFLAKEAELNGLKSQYVSMQTQSKDGLPLTAGLDSTPWMFSTLPKSAQPLASPPKMGDQILRLKRVLDEEDQLKRKKKQDNQGQCSTQLMVGNRNDITDIIHQHCLNNLPQINLNEEISSDDESSDDDEISSSPSQSDDWETDDQSSSDEEAIPPQFMTTNHTTAASGVEREQNFDPTEPIIEEEEVSSEERHKSTKHQFSGKPNTFMLDDLPPNQWRSRFQEFRAWTLLEAQKPRAEIRDILLQLIPLKQH</sequence>
<dbReference type="Pfam" id="PF01107">
    <property type="entry name" value="MP"/>
    <property type="match status" value="1"/>
</dbReference>
<feature type="compositionally biased region" description="Polar residues" evidence="2">
    <location>
        <begin position="264"/>
        <end position="284"/>
    </location>
</feature>
<dbReference type="AlphaFoldDB" id="A0A7J6ERA0"/>
<dbReference type="EMBL" id="JAATIQ010000337">
    <property type="protein sequence ID" value="KAF4360918.1"/>
    <property type="molecule type" value="Genomic_DNA"/>
</dbReference>
<proteinExistence type="predicted"/>
<feature type="compositionally biased region" description="Acidic residues" evidence="2">
    <location>
        <begin position="1111"/>
        <end position="1123"/>
    </location>
</feature>
<dbReference type="InterPro" id="IPR028919">
    <property type="entry name" value="Viral_movement"/>
</dbReference>
<evidence type="ECO:0000313" key="4">
    <source>
        <dbReference type="Proteomes" id="UP000583929"/>
    </source>
</evidence>
<dbReference type="InterPro" id="IPR053098">
    <property type="entry name" value="Petuviruses_polyprotein"/>
</dbReference>
<evidence type="ECO:0000256" key="1">
    <source>
        <dbReference type="SAM" id="Coils"/>
    </source>
</evidence>
<feature type="compositionally biased region" description="Acidic residues" evidence="2">
    <location>
        <begin position="1131"/>
        <end position="1145"/>
    </location>
</feature>
<evidence type="ECO:0008006" key="5">
    <source>
        <dbReference type="Google" id="ProtNLM"/>
    </source>
</evidence>
<dbReference type="PANTHER" id="PTHR48435">
    <property type="entry name" value="POLYPROTEIN"/>
    <property type="match status" value="1"/>
</dbReference>
<feature type="compositionally biased region" description="Polar residues" evidence="2">
    <location>
        <begin position="1150"/>
        <end position="1159"/>
    </location>
</feature>
<reference evidence="3 4" key="1">
    <citation type="journal article" date="2020" name="bioRxiv">
        <title>Sequence and annotation of 42 cannabis genomes reveals extensive copy number variation in cannabinoid synthesis and pathogen resistance genes.</title>
        <authorList>
            <person name="Mckernan K.J."/>
            <person name="Helbert Y."/>
            <person name="Kane L.T."/>
            <person name="Ebling H."/>
            <person name="Zhang L."/>
            <person name="Liu B."/>
            <person name="Eaton Z."/>
            <person name="Mclaughlin S."/>
            <person name="Kingan S."/>
            <person name="Baybayan P."/>
            <person name="Concepcion G."/>
            <person name="Jordan M."/>
            <person name="Riva A."/>
            <person name="Barbazuk W."/>
            <person name="Harkins T."/>
        </authorList>
    </citation>
    <scope>NUCLEOTIDE SEQUENCE [LARGE SCALE GENOMIC DNA]</scope>
    <source>
        <strain evidence="4">cv. Jamaican Lion 4</strain>
        <tissue evidence="3">Leaf</tissue>
    </source>
</reference>
<protein>
    <recommendedName>
        <fullName evidence="5">Polyprotein</fullName>
    </recommendedName>
</protein>
<feature type="region of interest" description="Disordered" evidence="2">
    <location>
        <begin position="1111"/>
        <end position="1201"/>
    </location>
</feature>
<gene>
    <name evidence="3" type="ORF">G4B88_000549</name>
</gene>
<organism evidence="3 4">
    <name type="scientific">Cannabis sativa</name>
    <name type="common">Hemp</name>
    <name type="synonym">Marijuana</name>
    <dbReference type="NCBI Taxonomy" id="3483"/>
    <lineage>
        <taxon>Eukaryota</taxon>
        <taxon>Viridiplantae</taxon>
        <taxon>Streptophyta</taxon>
        <taxon>Embryophyta</taxon>
        <taxon>Tracheophyta</taxon>
        <taxon>Spermatophyta</taxon>
        <taxon>Magnoliopsida</taxon>
        <taxon>eudicotyledons</taxon>
        <taxon>Gunneridae</taxon>
        <taxon>Pentapetalae</taxon>
        <taxon>rosids</taxon>
        <taxon>fabids</taxon>
        <taxon>Rosales</taxon>
        <taxon>Cannabaceae</taxon>
        <taxon>Cannabis</taxon>
    </lineage>
</organism>
<feature type="coiled-coil region" evidence="1">
    <location>
        <begin position="325"/>
        <end position="352"/>
    </location>
</feature>
<evidence type="ECO:0000256" key="2">
    <source>
        <dbReference type="SAM" id="MobiDB-lite"/>
    </source>
</evidence>
<comment type="caution">
    <text evidence="3">The sequence shown here is derived from an EMBL/GenBank/DDBJ whole genome shotgun (WGS) entry which is preliminary data.</text>
</comment>
<keyword evidence="1" id="KW-0175">Coiled coil</keyword>
<keyword evidence="4" id="KW-1185">Reference proteome</keyword>
<dbReference type="Proteomes" id="UP000583929">
    <property type="component" value="Unassembled WGS sequence"/>
</dbReference>
<name>A0A7J6ERA0_CANSA</name>
<dbReference type="PANTHER" id="PTHR48435:SF1">
    <property type="entry name" value="POLYPROTEIN"/>
    <property type="match status" value="1"/>
</dbReference>
<accession>A0A7J6ERA0</accession>
<evidence type="ECO:0000313" key="3">
    <source>
        <dbReference type="EMBL" id="KAF4360918.1"/>
    </source>
</evidence>
<feature type="region of interest" description="Disordered" evidence="2">
    <location>
        <begin position="264"/>
        <end position="292"/>
    </location>
</feature>